<dbReference type="CDD" id="cd06532">
    <property type="entry name" value="Glyco_transf_25"/>
    <property type="match status" value="1"/>
</dbReference>
<gene>
    <name evidence="2" type="ORF">AO382_0447</name>
</gene>
<dbReference type="AlphaFoldDB" id="A0A7Z0V0E6"/>
<dbReference type="GO" id="GO:0016740">
    <property type="term" value="F:transferase activity"/>
    <property type="evidence" value="ECO:0007669"/>
    <property type="project" value="UniProtKB-KW"/>
</dbReference>
<keyword evidence="2" id="KW-0808">Transferase</keyword>
<feature type="domain" description="Glycosyl transferase family 25" evidence="1">
    <location>
        <begin position="1"/>
        <end position="176"/>
    </location>
</feature>
<proteinExistence type="predicted"/>
<organism evidence="2 3">
    <name type="scientific">Moraxella catarrhalis</name>
    <name type="common">Branhamella catarrhalis</name>
    <dbReference type="NCBI Taxonomy" id="480"/>
    <lineage>
        <taxon>Bacteria</taxon>
        <taxon>Pseudomonadati</taxon>
        <taxon>Pseudomonadota</taxon>
        <taxon>Gammaproteobacteria</taxon>
        <taxon>Moraxellales</taxon>
        <taxon>Moraxellaceae</taxon>
        <taxon>Moraxella</taxon>
    </lineage>
</organism>
<dbReference type="EMBL" id="LXHE01000002">
    <property type="protein sequence ID" value="OAV02081.1"/>
    <property type="molecule type" value="Genomic_DNA"/>
</dbReference>
<accession>A0A7Z0V0E6</accession>
<dbReference type="Proteomes" id="UP000078446">
    <property type="component" value="Unassembled WGS sequence"/>
</dbReference>
<sequence>MMKNYVISLTTASARRDHIIREFGKQGVDFEFFDAVTPEQVDNLAERYNINVGSSELTKGELACLFSHLSLWHKALEENMYYIAIFEDDVYLGNNSHLYLGDTKWIPKNIDTVKLEFFQELVDMDFTGLRLPGNRKLRKINSVHLGAAGYILNTHSINKFLNIIKSYQQIIPIDHVLFDSHLKEIDVFQMHPAIVVQSDRVNTAGNNNINVFKSQLEADRRVRINNSQISENILKNELPYTRYKRKIIREIHRIIVQVTTLTNNVYRYFFSKSKFR</sequence>
<evidence type="ECO:0000259" key="1">
    <source>
        <dbReference type="Pfam" id="PF01755"/>
    </source>
</evidence>
<protein>
    <submittedName>
        <fullName evidence="2">Glycosyltransferase involved in LPS biosynthesis</fullName>
    </submittedName>
</protein>
<reference evidence="2 3" key="1">
    <citation type="journal article" date="2016" name="Genome Biol. Evol.">
        <title>Comparative Genomic Analyses of the Moraxella catarrhalis Serosensitive and Seroresistant Lineages Demonstrate Their Independent Evolution.</title>
        <authorList>
            <person name="Earl J.P."/>
            <person name="de Vries S.P."/>
            <person name="Ahmed A."/>
            <person name="Powell E."/>
            <person name="Schultz M.P."/>
            <person name="Hermans P.W."/>
            <person name="Hill D.J."/>
            <person name="Zhou Z."/>
            <person name="Constantinidou C.I."/>
            <person name="Hu F.Z."/>
            <person name="Bootsma H.J."/>
            <person name="Ehrlich G.D."/>
        </authorList>
    </citation>
    <scope>NUCLEOTIDE SEQUENCE [LARGE SCALE GENOMIC DNA]</scope>
    <source>
        <strain evidence="2 3">Z7574</strain>
    </source>
</reference>
<comment type="caution">
    <text evidence="2">The sequence shown here is derived from an EMBL/GenBank/DDBJ whole genome shotgun (WGS) entry which is preliminary data.</text>
</comment>
<name>A0A7Z0V0E6_MORCA</name>
<dbReference type="InterPro" id="IPR002654">
    <property type="entry name" value="Glyco_trans_25"/>
</dbReference>
<evidence type="ECO:0000313" key="3">
    <source>
        <dbReference type="Proteomes" id="UP000078446"/>
    </source>
</evidence>
<evidence type="ECO:0000313" key="2">
    <source>
        <dbReference type="EMBL" id="OAV02081.1"/>
    </source>
</evidence>
<dbReference type="Pfam" id="PF01755">
    <property type="entry name" value="Glyco_transf_25"/>
    <property type="match status" value="1"/>
</dbReference>